<organism evidence="1 2">
    <name type="scientific">Clostridium gallinarum</name>
    <dbReference type="NCBI Taxonomy" id="2762246"/>
    <lineage>
        <taxon>Bacteria</taxon>
        <taxon>Bacillati</taxon>
        <taxon>Bacillota</taxon>
        <taxon>Clostridia</taxon>
        <taxon>Eubacteriales</taxon>
        <taxon>Clostridiaceae</taxon>
        <taxon>Clostridium</taxon>
    </lineage>
</organism>
<sequence length="321" mass="36886">MKENNIYVESEFAPLRRVVLTQSQFAFPKNMKDSNFLLEEYLIDIIENEGKDFADAFPKEQLKWEEERENLKKVLEKYNVEICRPRLLTDYEKEVGGDDGYSNFFSRDPFFTIGNIIIEGSLRFPHRRNEILPIRDILVNESNKNNCFYLSIPSVDFSKGIDSEVGPFLEGGDILVLGKTIFVGNSGLASNKNGINWLRNLLSNFDYTLIEVPLANDVLHLDCALSIVREDLIIVCEEALLNGIPKELENFDKIRVSKEDVSRLAVNGLQIDRNTYITDPEFEFIGKQLEQRGITVEYIDFKISRSFGGSFRCSTQPLLRK</sequence>
<dbReference type="Gene3D" id="3.75.10.10">
    <property type="entry name" value="L-arginine/glycine Amidinotransferase, Chain A"/>
    <property type="match status" value="1"/>
</dbReference>
<gene>
    <name evidence="1" type="ORF">H9660_05735</name>
</gene>
<dbReference type="PANTHER" id="PTHR47271:SF2">
    <property type="entry name" value="ARGININE DEIMINASE"/>
    <property type="match status" value="1"/>
</dbReference>
<protein>
    <submittedName>
        <fullName evidence="1">Amidinotransferase</fullName>
    </submittedName>
</protein>
<dbReference type="EMBL" id="JACSQZ010000014">
    <property type="protein sequence ID" value="MBD7914641.1"/>
    <property type="molecule type" value="Genomic_DNA"/>
</dbReference>
<dbReference type="SUPFAM" id="SSF55909">
    <property type="entry name" value="Pentein"/>
    <property type="match status" value="1"/>
</dbReference>
<comment type="caution">
    <text evidence="1">The sequence shown here is derived from an EMBL/GenBank/DDBJ whole genome shotgun (WGS) entry which is preliminary data.</text>
</comment>
<dbReference type="RefSeq" id="WP_191749407.1">
    <property type="nucleotide sequence ID" value="NZ_JACSQZ010000014.1"/>
</dbReference>
<keyword evidence="2" id="KW-1185">Reference proteome</keyword>
<name>A0ABR8Q2I5_9CLOT</name>
<reference evidence="1 2" key="1">
    <citation type="submission" date="2020-08" db="EMBL/GenBank/DDBJ databases">
        <title>A Genomic Blueprint of the Chicken Gut Microbiome.</title>
        <authorList>
            <person name="Gilroy R."/>
            <person name="Ravi A."/>
            <person name="Getino M."/>
            <person name="Pursley I."/>
            <person name="Horton D.L."/>
            <person name="Alikhan N.-F."/>
            <person name="Baker D."/>
            <person name="Gharbi K."/>
            <person name="Hall N."/>
            <person name="Watson M."/>
            <person name="Adriaenssens E.M."/>
            <person name="Foster-Nyarko E."/>
            <person name="Jarju S."/>
            <person name="Secka A."/>
            <person name="Antonio M."/>
            <person name="Oren A."/>
            <person name="Chaudhuri R."/>
            <person name="La Ragione R.M."/>
            <person name="Hildebrand F."/>
            <person name="Pallen M.J."/>
        </authorList>
    </citation>
    <scope>NUCLEOTIDE SEQUENCE [LARGE SCALE GENOMIC DNA]</scope>
    <source>
        <strain evidence="1 2">Sa3CUN1</strain>
    </source>
</reference>
<accession>A0ABR8Q2I5</accession>
<evidence type="ECO:0000313" key="2">
    <source>
        <dbReference type="Proteomes" id="UP000640335"/>
    </source>
</evidence>
<dbReference type="Pfam" id="PF19420">
    <property type="entry name" value="DDAH_eukar"/>
    <property type="match status" value="1"/>
</dbReference>
<proteinExistence type="predicted"/>
<dbReference type="Proteomes" id="UP000640335">
    <property type="component" value="Unassembled WGS sequence"/>
</dbReference>
<evidence type="ECO:0000313" key="1">
    <source>
        <dbReference type="EMBL" id="MBD7914641.1"/>
    </source>
</evidence>
<dbReference type="PANTHER" id="PTHR47271">
    <property type="entry name" value="ARGININE DEIMINASE"/>
    <property type="match status" value="1"/>
</dbReference>